<dbReference type="AlphaFoldDB" id="A0A8K0WFS2"/>
<name>A0A8K0WFS2_9HYPO</name>
<gene>
    <name evidence="2" type="ORF">BKA59DRAFT_114411</name>
</gene>
<accession>A0A8K0WFS2</accession>
<evidence type="ECO:0000256" key="1">
    <source>
        <dbReference type="SAM" id="SignalP"/>
    </source>
</evidence>
<sequence length="145" mass="15995">MFQDGSFQMLCTTTFILTAHAAQPDICLCLCLCLCQHQSNRCANPAPFITVNRLLKTWVSGCFSQIPHPGPSSYQTSRFTSLGHLNTTSRVASPGQTLRQSQVPYKTGQFTSHFAVLSVLALYSKHQHADICWPIGPSQHVATTR</sequence>
<evidence type="ECO:0008006" key="4">
    <source>
        <dbReference type="Google" id="ProtNLM"/>
    </source>
</evidence>
<dbReference type="EMBL" id="JAGPXF010000002">
    <property type="protein sequence ID" value="KAH7257554.1"/>
    <property type="molecule type" value="Genomic_DNA"/>
</dbReference>
<organism evidence="2 3">
    <name type="scientific">Fusarium tricinctum</name>
    <dbReference type="NCBI Taxonomy" id="61284"/>
    <lineage>
        <taxon>Eukaryota</taxon>
        <taxon>Fungi</taxon>
        <taxon>Dikarya</taxon>
        <taxon>Ascomycota</taxon>
        <taxon>Pezizomycotina</taxon>
        <taxon>Sordariomycetes</taxon>
        <taxon>Hypocreomycetidae</taxon>
        <taxon>Hypocreales</taxon>
        <taxon>Nectriaceae</taxon>
        <taxon>Fusarium</taxon>
        <taxon>Fusarium tricinctum species complex</taxon>
    </lineage>
</organism>
<feature type="signal peptide" evidence="1">
    <location>
        <begin position="1"/>
        <end position="21"/>
    </location>
</feature>
<dbReference type="Proteomes" id="UP000813427">
    <property type="component" value="Unassembled WGS sequence"/>
</dbReference>
<keyword evidence="3" id="KW-1185">Reference proteome</keyword>
<keyword evidence="1" id="KW-0732">Signal</keyword>
<feature type="chain" id="PRO_5035429212" description="Secreted protein" evidence="1">
    <location>
        <begin position="22"/>
        <end position="145"/>
    </location>
</feature>
<protein>
    <recommendedName>
        <fullName evidence="4">Secreted protein</fullName>
    </recommendedName>
</protein>
<dbReference type="OrthoDB" id="10460424at2759"/>
<reference evidence="2" key="1">
    <citation type="journal article" date="2021" name="Nat. Commun.">
        <title>Genetic determinants of endophytism in the Arabidopsis root mycobiome.</title>
        <authorList>
            <person name="Mesny F."/>
            <person name="Miyauchi S."/>
            <person name="Thiergart T."/>
            <person name="Pickel B."/>
            <person name="Atanasova L."/>
            <person name="Karlsson M."/>
            <person name="Huettel B."/>
            <person name="Barry K.W."/>
            <person name="Haridas S."/>
            <person name="Chen C."/>
            <person name="Bauer D."/>
            <person name="Andreopoulos W."/>
            <person name="Pangilinan J."/>
            <person name="LaButti K."/>
            <person name="Riley R."/>
            <person name="Lipzen A."/>
            <person name="Clum A."/>
            <person name="Drula E."/>
            <person name="Henrissat B."/>
            <person name="Kohler A."/>
            <person name="Grigoriev I.V."/>
            <person name="Martin F.M."/>
            <person name="Hacquard S."/>
        </authorList>
    </citation>
    <scope>NUCLEOTIDE SEQUENCE</scope>
    <source>
        <strain evidence="2">MPI-SDFR-AT-0068</strain>
    </source>
</reference>
<evidence type="ECO:0000313" key="2">
    <source>
        <dbReference type="EMBL" id="KAH7257554.1"/>
    </source>
</evidence>
<evidence type="ECO:0000313" key="3">
    <source>
        <dbReference type="Proteomes" id="UP000813427"/>
    </source>
</evidence>
<proteinExistence type="predicted"/>
<comment type="caution">
    <text evidence="2">The sequence shown here is derived from an EMBL/GenBank/DDBJ whole genome shotgun (WGS) entry which is preliminary data.</text>
</comment>